<dbReference type="OrthoDB" id="7487383at2759"/>
<feature type="compositionally biased region" description="Polar residues" evidence="1">
    <location>
        <begin position="80"/>
        <end position="94"/>
    </location>
</feature>
<evidence type="ECO:0000313" key="3">
    <source>
        <dbReference type="Proteomes" id="UP000299102"/>
    </source>
</evidence>
<feature type="compositionally biased region" description="Polar residues" evidence="1">
    <location>
        <begin position="54"/>
        <end position="70"/>
    </location>
</feature>
<feature type="compositionally biased region" description="Basic residues" evidence="1">
    <location>
        <begin position="101"/>
        <end position="113"/>
    </location>
</feature>
<dbReference type="AlphaFoldDB" id="A0A4C1XDX9"/>
<keyword evidence="3" id="KW-1185">Reference proteome</keyword>
<dbReference type="Proteomes" id="UP000299102">
    <property type="component" value="Unassembled WGS sequence"/>
</dbReference>
<organism evidence="2 3">
    <name type="scientific">Eumeta variegata</name>
    <name type="common">Bagworm moth</name>
    <name type="synonym">Eumeta japonica</name>
    <dbReference type="NCBI Taxonomy" id="151549"/>
    <lineage>
        <taxon>Eukaryota</taxon>
        <taxon>Metazoa</taxon>
        <taxon>Ecdysozoa</taxon>
        <taxon>Arthropoda</taxon>
        <taxon>Hexapoda</taxon>
        <taxon>Insecta</taxon>
        <taxon>Pterygota</taxon>
        <taxon>Neoptera</taxon>
        <taxon>Endopterygota</taxon>
        <taxon>Lepidoptera</taxon>
        <taxon>Glossata</taxon>
        <taxon>Ditrysia</taxon>
        <taxon>Tineoidea</taxon>
        <taxon>Psychidae</taxon>
        <taxon>Oiketicinae</taxon>
        <taxon>Eumeta</taxon>
    </lineage>
</organism>
<dbReference type="EMBL" id="BGZK01000819">
    <property type="protein sequence ID" value="GBP61638.1"/>
    <property type="molecule type" value="Genomic_DNA"/>
</dbReference>
<evidence type="ECO:0000256" key="1">
    <source>
        <dbReference type="SAM" id="MobiDB-lite"/>
    </source>
</evidence>
<feature type="region of interest" description="Disordered" evidence="1">
    <location>
        <begin position="1"/>
        <end position="166"/>
    </location>
</feature>
<name>A0A4C1XDX9_EUMVA</name>
<sequence length="422" mass="46213">MSYECPDTDLDRLVRFANPASSRASSSATSPTSSQASSQSSTRSSFFSKGSKRYASSFSKQGTSSDSTVVGTDDNDSDSGKFTTGKTNSSQSDSFALIKGKNQKAIRKALKKSKTSDVISPSNGMDVDASRDASAPATNNVVVSSPQTNSLPATSTQAATKTPSVARAKFTAPPKSRISLSVFLRKGAKFLKISADCKRLRINYSKAIRVADDGIKILCLNVETSRSLNKYLVDNKVQFHTYALEEERKLKVVIRCILTNSHPTIFKLTTVNRGSRSSKSIGSAVVTALETLHCLLSDHRPVMLKMGPPGGGRPMPTIKITYWKRVSSSLEKIDTPPLNSIPEDIRTTDEIDFAIGAFTSHIKTVVDKCERDVPRRKFPPNILELMKAKNAALRRASAYPTPEYRFRSRALQREVKARVHEF</sequence>
<protein>
    <submittedName>
        <fullName evidence="2">Uncharacterized protein</fullName>
    </submittedName>
</protein>
<feature type="compositionally biased region" description="Low complexity" evidence="1">
    <location>
        <begin position="19"/>
        <end position="48"/>
    </location>
</feature>
<feature type="compositionally biased region" description="Polar residues" evidence="1">
    <location>
        <begin position="136"/>
        <end position="163"/>
    </location>
</feature>
<accession>A0A4C1XDX9</accession>
<reference evidence="2 3" key="1">
    <citation type="journal article" date="2019" name="Commun. Biol.">
        <title>The bagworm genome reveals a unique fibroin gene that provides high tensile strength.</title>
        <authorList>
            <person name="Kono N."/>
            <person name="Nakamura H."/>
            <person name="Ohtoshi R."/>
            <person name="Tomita M."/>
            <person name="Numata K."/>
            <person name="Arakawa K."/>
        </authorList>
    </citation>
    <scope>NUCLEOTIDE SEQUENCE [LARGE SCALE GENOMIC DNA]</scope>
</reference>
<comment type="caution">
    <text evidence="2">The sequence shown here is derived from an EMBL/GenBank/DDBJ whole genome shotgun (WGS) entry which is preliminary data.</text>
</comment>
<proteinExistence type="predicted"/>
<gene>
    <name evidence="2" type="ORF">EVAR_43575_1</name>
</gene>
<evidence type="ECO:0000313" key="2">
    <source>
        <dbReference type="EMBL" id="GBP61638.1"/>
    </source>
</evidence>